<keyword evidence="1" id="KW-0472">Membrane</keyword>
<dbReference type="Gene3D" id="3.90.180.10">
    <property type="entry name" value="Medium-chain alcohol dehydrogenases, catalytic domain"/>
    <property type="match status" value="1"/>
</dbReference>
<evidence type="ECO:0000313" key="4">
    <source>
        <dbReference type="RefSeq" id="XP_017781284.1"/>
    </source>
</evidence>
<name>A0ABM1N384_NICVS</name>
<dbReference type="PANTHER" id="PTHR11695:SF645">
    <property type="entry name" value="RETICULON-4-INTERACTING PROTEIN 1, MITOCHONDRIAL-LIKE PROTEIN"/>
    <property type="match status" value="1"/>
</dbReference>
<dbReference type="RefSeq" id="XP_017781284.1">
    <property type="nucleotide sequence ID" value="XM_017925795.1"/>
</dbReference>
<evidence type="ECO:0000256" key="1">
    <source>
        <dbReference type="SAM" id="Phobius"/>
    </source>
</evidence>
<keyword evidence="3" id="KW-1185">Reference proteome</keyword>
<proteinExistence type="predicted"/>
<dbReference type="PANTHER" id="PTHR11695">
    <property type="entry name" value="ALCOHOL DEHYDROGENASE RELATED"/>
    <property type="match status" value="1"/>
</dbReference>
<gene>
    <name evidence="4 5" type="primary">LOC108566079</name>
</gene>
<evidence type="ECO:0000259" key="2">
    <source>
        <dbReference type="SMART" id="SM00829"/>
    </source>
</evidence>
<dbReference type="Proteomes" id="UP000695000">
    <property type="component" value="Unplaced"/>
</dbReference>
<dbReference type="InterPro" id="IPR020843">
    <property type="entry name" value="ER"/>
</dbReference>
<dbReference type="SMART" id="SM00829">
    <property type="entry name" value="PKS_ER"/>
    <property type="match status" value="1"/>
</dbReference>
<protein>
    <submittedName>
        <fullName evidence="4 5">Reticulon-4-interacting protein 1 homolog, mitochondrial-like</fullName>
    </submittedName>
</protein>
<dbReference type="SUPFAM" id="SSF51735">
    <property type="entry name" value="NAD(P)-binding Rossmann-fold domains"/>
    <property type="match status" value="1"/>
</dbReference>
<keyword evidence="1" id="KW-1133">Transmembrane helix</keyword>
<keyword evidence="1" id="KW-0812">Transmembrane</keyword>
<dbReference type="Gene3D" id="3.40.50.720">
    <property type="entry name" value="NAD(P)-binding Rossmann-like Domain"/>
    <property type="match status" value="1"/>
</dbReference>
<feature type="transmembrane region" description="Helical" evidence="1">
    <location>
        <begin position="101"/>
        <end position="122"/>
    </location>
</feature>
<dbReference type="RefSeq" id="XP_017781293.1">
    <property type="nucleotide sequence ID" value="XM_017925804.1"/>
</dbReference>
<dbReference type="SUPFAM" id="SSF50129">
    <property type="entry name" value="GroES-like"/>
    <property type="match status" value="1"/>
</dbReference>
<dbReference type="InterPro" id="IPR050700">
    <property type="entry name" value="YIM1/Zinc_Alcohol_DH_Fams"/>
</dbReference>
<dbReference type="Pfam" id="PF08240">
    <property type="entry name" value="ADH_N"/>
    <property type="match status" value="1"/>
</dbReference>
<reference evidence="4 5" key="1">
    <citation type="submission" date="2025-05" db="UniProtKB">
        <authorList>
            <consortium name="RefSeq"/>
        </authorList>
    </citation>
    <scope>IDENTIFICATION</scope>
    <source>
        <tissue evidence="4 5">Whole Larva</tissue>
    </source>
</reference>
<organism evidence="3 4">
    <name type="scientific">Nicrophorus vespilloides</name>
    <name type="common">Boreal carrion beetle</name>
    <dbReference type="NCBI Taxonomy" id="110193"/>
    <lineage>
        <taxon>Eukaryota</taxon>
        <taxon>Metazoa</taxon>
        <taxon>Ecdysozoa</taxon>
        <taxon>Arthropoda</taxon>
        <taxon>Hexapoda</taxon>
        <taxon>Insecta</taxon>
        <taxon>Pterygota</taxon>
        <taxon>Neoptera</taxon>
        <taxon>Endopterygota</taxon>
        <taxon>Coleoptera</taxon>
        <taxon>Polyphaga</taxon>
        <taxon>Staphyliniformia</taxon>
        <taxon>Silphidae</taxon>
        <taxon>Nicrophorinae</taxon>
        <taxon>Nicrophorus</taxon>
    </lineage>
</organism>
<dbReference type="InterPro" id="IPR011032">
    <property type="entry name" value="GroES-like_sf"/>
</dbReference>
<accession>A0ABM1N384</accession>
<dbReference type="GeneID" id="108566079"/>
<dbReference type="InterPro" id="IPR013154">
    <property type="entry name" value="ADH-like_N"/>
</dbReference>
<sequence length="494" mass="54878">MDEVLFRSSQKLESLQYQLGIAATEGKKAVIQYSNQTKNVIINSLNSPKSVQIQDSLKHVWYYIVNVADELKCTILFHVNPRKIFYNLQRVFGGNWTSREIYFGCAGLIIGGIIGVGIGIGLQKHTVSRYTPAVQCTNYIGIEGATYVEDAITKNSCDLNEVLVVVKAGSVQIVDADICRGYGKTLRSLLSKHYQYSNHGLPVTLGRDCVGIVTEIGQNVKRFDIGDEVWLTAPFWAPGALSHMVYAHEHQVAKKPTSLGFEKACSFPYSGSLALAALEQANLSEDNCADKKIFVQGGCTPVGCVLIQILKYWGANVTTTCFIRSLPVAKALGADDVIILEESEIKTKAAVNIQLPEISSNSLIKELELRDRFDVIINTRNCGVSNLEFKQYCDYLVSTLNSELTSDSYGFVLKSLLKAYIHIKCFVQKYRGCEIYDFGEIHMCHESLDKLNEFVDLGVIKPLIDKVFTPQDIDKALYHIQSTMSIVYKLSKAG</sequence>
<feature type="domain" description="Enoyl reductase (ER)" evidence="2">
    <location>
        <begin position="141"/>
        <end position="487"/>
    </location>
</feature>
<evidence type="ECO:0000313" key="3">
    <source>
        <dbReference type="Proteomes" id="UP000695000"/>
    </source>
</evidence>
<evidence type="ECO:0000313" key="5">
    <source>
        <dbReference type="RefSeq" id="XP_017781293.1"/>
    </source>
</evidence>
<dbReference type="InterPro" id="IPR036291">
    <property type="entry name" value="NAD(P)-bd_dom_sf"/>
</dbReference>